<dbReference type="Proteomes" id="UP000076532">
    <property type="component" value="Unassembled WGS sequence"/>
</dbReference>
<evidence type="ECO:0000256" key="1">
    <source>
        <dbReference type="SAM" id="MobiDB-lite"/>
    </source>
</evidence>
<organism evidence="2 3">
    <name type="scientific">Athelia psychrophila</name>
    <dbReference type="NCBI Taxonomy" id="1759441"/>
    <lineage>
        <taxon>Eukaryota</taxon>
        <taxon>Fungi</taxon>
        <taxon>Dikarya</taxon>
        <taxon>Basidiomycota</taxon>
        <taxon>Agaricomycotina</taxon>
        <taxon>Agaricomycetes</taxon>
        <taxon>Agaricomycetidae</taxon>
        <taxon>Atheliales</taxon>
        <taxon>Atheliaceae</taxon>
        <taxon>Athelia</taxon>
    </lineage>
</organism>
<sequence length="462" mass="51901">MSLEIVSARGGRPPLTHEATAPLKATAPQAKKSTQTVTIKLFNEGIDNPLRNYTFQPDTHSAKFDVPLVQQLATLVEQRFDKQGCPPHWQPAAYEKVYTGQSDIFSVDHKEWDAMSDMEMHTIHRDHHILVTGVDIGKPINFDVVGLAMVTDIVTHIVEIQYSGKKSEFNSDAMLEKGTLRGLLTHDRPESGVAKNMLDLPLGHSTVQIPPRFTDILSDTWTWNSVEHLLTLQDMWDVMSWGTVQCSGKCFMCGCTTHFMLSTEGTITLGHHYILVSMIRRTCYGLVHTFVMGVGITNTSHDVATCCMLRQLMAFWYCHLILGNNFGGWPSGHDRFPSSDSVASDLEQENLAGTWFRVMMKTFTSRFFTVIEGTIIHTSYIWESILVGFATAVVRYMESKQKVVQQVHTRGPKEVATALSLHLELDHLHGTSRPIQIDCRDWVSNQSEALGISPKKDIRISI</sequence>
<dbReference type="AlphaFoldDB" id="A0A166NXM1"/>
<dbReference type="EMBL" id="KV417520">
    <property type="protein sequence ID" value="KZP25476.1"/>
    <property type="molecule type" value="Genomic_DNA"/>
</dbReference>
<protein>
    <submittedName>
        <fullName evidence="2">Uncharacterized protein</fullName>
    </submittedName>
</protein>
<evidence type="ECO:0000313" key="3">
    <source>
        <dbReference type="Proteomes" id="UP000076532"/>
    </source>
</evidence>
<accession>A0A166NXM1</accession>
<name>A0A166NXM1_9AGAM</name>
<dbReference type="OrthoDB" id="3270451at2759"/>
<keyword evidence="3" id="KW-1185">Reference proteome</keyword>
<reference evidence="2 3" key="1">
    <citation type="journal article" date="2016" name="Mol. Biol. Evol.">
        <title>Comparative Genomics of Early-Diverging Mushroom-Forming Fungi Provides Insights into the Origins of Lignocellulose Decay Capabilities.</title>
        <authorList>
            <person name="Nagy L.G."/>
            <person name="Riley R."/>
            <person name="Tritt A."/>
            <person name="Adam C."/>
            <person name="Daum C."/>
            <person name="Floudas D."/>
            <person name="Sun H."/>
            <person name="Yadav J.S."/>
            <person name="Pangilinan J."/>
            <person name="Larsson K.H."/>
            <person name="Matsuura K."/>
            <person name="Barry K."/>
            <person name="Labutti K."/>
            <person name="Kuo R."/>
            <person name="Ohm R.A."/>
            <person name="Bhattacharya S.S."/>
            <person name="Shirouzu T."/>
            <person name="Yoshinaga Y."/>
            <person name="Martin F.M."/>
            <person name="Grigoriev I.V."/>
            <person name="Hibbett D.S."/>
        </authorList>
    </citation>
    <scope>NUCLEOTIDE SEQUENCE [LARGE SCALE GENOMIC DNA]</scope>
    <source>
        <strain evidence="2 3">CBS 109695</strain>
    </source>
</reference>
<proteinExistence type="predicted"/>
<dbReference type="STRING" id="436010.A0A166NXM1"/>
<gene>
    <name evidence="2" type="ORF">FIBSPDRAFT_887999</name>
</gene>
<feature type="region of interest" description="Disordered" evidence="1">
    <location>
        <begin position="1"/>
        <end position="21"/>
    </location>
</feature>
<evidence type="ECO:0000313" key="2">
    <source>
        <dbReference type="EMBL" id="KZP25476.1"/>
    </source>
</evidence>